<organism evidence="1 2">
    <name type="scientific">Loxostege sticticalis</name>
    <name type="common">Beet webworm moth</name>
    <dbReference type="NCBI Taxonomy" id="481309"/>
    <lineage>
        <taxon>Eukaryota</taxon>
        <taxon>Metazoa</taxon>
        <taxon>Ecdysozoa</taxon>
        <taxon>Arthropoda</taxon>
        <taxon>Hexapoda</taxon>
        <taxon>Insecta</taxon>
        <taxon>Pterygota</taxon>
        <taxon>Neoptera</taxon>
        <taxon>Endopterygota</taxon>
        <taxon>Lepidoptera</taxon>
        <taxon>Glossata</taxon>
        <taxon>Ditrysia</taxon>
        <taxon>Pyraloidea</taxon>
        <taxon>Crambidae</taxon>
        <taxon>Pyraustinae</taxon>
        <taxon>Loxostege</taxon>
    </lineage>
</organism>
<comment type="caution">
    <text evidence="1">The sequence shown here is derived from an EMBL/GenBank/DDBJ whole genome shotgun (WGS) entry which is preliminary data.</text>
</comment>
<keyword evidence="2" id="KW-1185">Reference proteome</keyword>
<name>A0ABR3H5Q5_LOXSC</name>
<accession>A0ABR3H5Q5</accession>
<gene>
    <name evidence="1" type="ORF">ABMA27_010443</name>
</gene>
<evidence type="ECO:0000313" key="1">
    <source>
        <dbReference type="EMBL" id="KAL0860136.1"/>
    </source>
</evidence>
<proteinExistence type="predicted"/>
<protein>
    <submittedName>
        <fullName evidence="1">Uncharacterized protein</fullName>
    </submittedName>
</protein>
<reference evidence="1 2" key="1">
    <citation type="submission" date="2024-06" db="EMBL/GenBank/DDBJ databases">
        <title>A chromosome-level genome assembly of beet webworm, Loxostege sticticalis.</title>
        <authorList>
            <person name="Zhang Y."/>
        </authorList>
    </citation>
    <scope>NUCLEOTIDE SEQUENCE [LARGE SCALE GENOMIC DNA]</scope>
    <source>
        <strain evidence="1">AQ026</strain>
        <tissue evidence="1">Whole body</tissue>
    </source>
</reference>
<dbReference type="InterPro" id="IPR043502">
    <property type="entry name" value="DNA/RNA_pol_sf"/>
</dbReference>
<sequence>MYRQVKVADQDTDYERLLWCDQWYGEDEANDNVKGIRKSKANIQEYRLLRVTLGTASAPYLAVKTLQQLARDEGELYPETAKKIISDFYVDDFLSGCQTVEEGLQIYRELNIMMERGGFELQKWMTNDGEGTNLKTDEIVKLLGLTWNRRTDEFQYTVTLPPQTGPVTKRKVLSDIARLYDPLGWLAPCIIKAKILIQKLWLAGINWDEKLPSVILKEWITYRNELVNLTHFKLPRWMKTKADDQVVGLHGFADASNAAYSAVVYLRVVDSDGNIHVSLVTCKPKVEPIKQISIPKMELCGATLLSKLLKEVSQGLNIEFLHRYRWSHLNCYYYLCLLT</sequence>
<dbReference type="Pfam" id="PF05380">
    <property type="entry name" value="Peptidase_A17"/>
    <property type="match status" value="1"/>
</dbReference>
<evidence type="ECO:0000313" key="2">
    <source>
        <dbReference type="Proteomes" id="UP001549920"/>
    </source>
</evidence>
<dbReference type="PANTHER" id="PTHR47331">
    <property type="entry name" value="PHD-TYPE DOMAIN-CONTAINING PROTEIN"/>
    <property type="match status" value="1"/>
</dbReference>
<dbReference type="PANTHER" id="PTHR47331:SF4">
    <property type="entry name" value="PEPTIDASE S1 DOMAIN-CONTAINING PROTEIN"/>
    <property type="match status" value="1"/>
</dbReference>
<dbReference type="SUPFAM" id="SSF56672">
    <property type="entry name" value="DNA/RNA polymerases"/>
    <property type="match status" value="1"/>
</dbReference>
<dbReference type="Proteomes" id="UP001549920">
    <property type="component" value="Unassembled WGS sequence"/>
</dbReference>
<dbReference type="EMBL" id="JBEUOH010000026">
    <property type="protein sequence ID" value="KAL0860136.1"/>
    <property type="molecule type" value="Genomic_DNA"/>
</dbReference>
<dbReference type="InterPro" id="IPR008042">
    <property type="entry name" value="Retrotrans_Pao"/>
</dbReference>